<dbReference type="InterPro" id="IPR002919">
    <property type="entry name" value="TIL_dom"/>
</dbReference>
<feature type="domain" description="Thyroglobulin type-1" evidence="5">
    <location>
        <begin position="119"/>
        <end position="187"/>
    </location>
</feature>
<accession>A0A4U5LX40</accession>
<dbReference type="PROSITE" id="PS51162">
    <property type="entry name" value="THYROGLOBULIN_1_2"/>
    <property type="match status" value="1"/>
</dbReference>
<keyword evidence="1" id="KW-0722">Serine protease inhibitor</keyword>
<feature type="signal peptide" evidence="4">
    <location>
        <begin position="1"/>
        <end position="18"/>
    </location>
</feature>
<evidence type="ECO:0000313" key="7">
    <source>
        <dbReference type="Proteomes" id="UP000298663"/>
    </source>
</evidence>
<dbReference type="EMBL" id="AZBU02000011">
    <property type="protein sequence ID" value="TKR60786.1"/>
    <property type="molecule type" value="Genomic_DNA"/>
</dbReference>
<protein>
    <recommendedName>
        <fullName evidence="5">Thyroglobulin type-1 domain-containing protein</fullName>
    </recommendedName>
</protein>
<comment type="caution">
    <text evidence="3">Lacks conserved residue(s) required for the propagation of feature annotation.</text>
</comment>
<proteinExistence type="predicted"/>
<evidence type="ECO:0000259" key="5">
    <source>
        <dbReference type="PROSITE" id="PS51162"/>
    </source>
</evidence>
<dbReference type="CDD" id="cd00191">
    <property type="entry name" value="TY"/>
    <property type="match status" value="1"/>
</dbReference>
<gene>
    <name evidence="6" type="ORF">L596_027981</name>
</gene>
<organism evidence="6 7">
    <name type="scientific">Steinernema carpocapsae</name>
    <name type="common">Entomopathogenic nematode</name>
    <dbReference type="NCBI Taxonomy" id="34508"/>
    <lineage>
        <taxon>Eukaryota</taxon>
        <taxon>Metazoa</taxon>
        <taxon>Ecdysozoa</taxon>
        <taxon>Nematoda</taxon>
        <taxon>Chromadorea</taxon>
        <taxon>Rhabditida</taxon>
        <taxon>Tylenchina</taxon>
        <taxon>Panagrolaimomorpha</taxon>
        <taxon>Strongyloidoidea</taxon>
        <taxon>Steinernematidae</taxon>
        <taxon>Steinernema</taxon>
    </lineage>
</organism>
<feature type="disulfide bond" evidence="3">
    <location>
        <begin position="167"/>
        <end position="187"/>
    </location>
</feature>
<dbReference type="SUPFAM" id="SSF57567">
    <property type="entry name" value="Serine protease inhibitors"/>
    <property type="match status" value="1"/>
</dbReference>
<evidence type="ECO:0000256" key="3">
    <source>
        <dbReference type="PROSITE-ProRule" id="PRU00500"/>
    </source>
</evidence>
<dbReference type="Gene3D" id="4.10.800.10">
    <property type="entry name" value="Thyroglobulin type-1"/>
    <property type="match status" value="1"/>
</dbReference>
<keyword evidence="4" id="KW-0732">Signal</keyword>
<dbReference type="AlphaFoldDB" id="A0A4U5LX40"/>
<name>A0A4U5LX40_STECR</name>
<keyword evidence="2 3" id="KW-1015">Disulfide bond</keyword>
<dbReference type="InterPro" id="IPR000716">
    <property type="entry name" value="Thyroglobulin_1"/>
</dbReference>
<dbReference type="InterPro" id="IPR008197">
    <property type="entry name" value="WAP_dom"/>
</dbReference>
<sequence length="455" mass="50291">MRRRLLLPILLLPALVFAQQRLCEIQGNCRSCDNQRYSYYRCEKRQDCLNNEFCVDGFCCPVVSSERRHSPVSSLLQDKPVVKEFTATSKCPDGSNWTRQCAVDSECSNDEFCADGKCCSICRQRRRQVLDELPSNEIFGIHIPQCEGEGRFYRLRQCNSGVDLCWCVTTFGRTISTPPAEAATLDCEKTLALVNRAAKSQEIRFHPPVPSCKENRTGVCPSALLQNPSFEYSVLLAQPRCGCDEDCLEPQKCCQYGTEKRCTETQFENKCADPLREYSVCGPSCPTSCDTLPESTKCTGSCVVGCFCREPYILEDGKKPLTSRCVLPAQCQVTSYHRVSLSSSNPNAFPTPNLFARNNPEIVPQLPLNHCPDPLKNFLTCGSACPSACDISPTFLALQAVFPGVSAALPTFSNSPRTSTPTASSLSTVQRLNLRRIFAPIRGSNGTSVPMKNVA</sequence>
<dbReference type="GO" id="GO:0005576">
    <property type="term" value="C:extracellular region"/>
    <property type="evidence" value="ECO:0007669"/>
    <property type="project" value="InterPro"/>
</dbReference>
<dbReference type="STRING" id="34508.A0A4U5LX40"/>
<reference evidence="6 7" key="2">
    <citation type="journal article" date="2019" name="G3 (Bethesda)">
        <title>Hybrid Assembly of the Genome of the Entomopathogenic Nematode Steinernema carpocapsae Identifies the X-Chromosome.</title>
        <authorList>
            <person name="Serra L."/>
            <person name="Macchietto M."/>
            <person name="Macias-Munoz A."/>
            <person name="McGill C.J."/>
            <person name="Rodriguez I.M."/>
            <person name="Rodriguez B."/>
            <person name="Murad R."/>
            <person name="Mortazavi A."/>
        </authorList>
    </citation>
    <scope>NUCLEOTIDE SEQUENCE [LARGE SCALE GENOMIC DNA]</scope>
    <source>
        <strain evidence="6 7">ALL</strain>
    </source>
</reference>
<dbReference type="Gene3D" id="2.10.25.10">
    <property type="entry name" value="Laminin"/>
    <property type="match status" value="1"/>
</dbReference>
<dbReference type="SMART" id="SM00211">
    <property type="entry name" value="TY"/>
    <property type="match status" value="1"/>
</dbReference>
<dbReference type="InterPro" id="IPR036084">
    <property type="entry name" value="Ser_inhib-like_sf"/>
</dbReference>
<dbReference type="InterPro" id="IPR036857">
    <property type="entry name" value="Thyroglobulin_1_sf"/>
</dbReference>
<evidence type="ECO:0000313" key="6">
    <source>
        <dbReference type="EMBL" id="TKR60786.1"/>
    </source>
</evidence>
<keyword evidence="7" id="KW-1185">Reference proteome</keyword>
<dbReference type="Gene3D" id="4.10.75.10">
    <property type="entry name" value="Elafin-like"/>
    <property type="match status" value="1"/>
</dbReference>
<feature type="chain" id="PRO_5020239536" description="Thyroglobulin type-1 domain-containing protein" evidence="4">
    <location>
        <begin position="19"/>
        <end position="455"/>
    </location>
</feature>
<reference evidence="6 7" key="1">
    <citation type="journal article" date="2015" name="Genome Biol.">
        <title>Comparative genomics of Steinernema reveals deeply conserved gene regulatory networks.</title>
        <authorList>
            <person name="Dillman A.R."/>
            <person name="Macchietto M."/>
            <person name="Porter C.F."/>
            <person name="Rogers A."/>
            <person name="Williams B."/>
            <person name="Antoshechkin I."/>
            <person name="Lee M.M."/>
            <person name="Goodwin Z."/>
            <person name="Lu X."/>
            <person name="Lewis E.E."/>
            <person name="Goodrich-Blair H."/>
            <person name="Stock S.P."/>
            <person name="Adams B.J."/>
            <person name="Sternberg P.W."/>
            <person name="Mortazavi A."/>
        </authorList>
    </citation>
    <scope>NUCLEOTIDE SEQUENCE [LARGE SCALE GENOMIC DNA]</scope>
    <source>
        <strain evidence="6 7">ALL</strain>
    </source>
</reference>
<dbReference type="InterPro" id="IPR036645">
    <property type="entry name" value="Elafin-like_sf"/>
</dbReference>
<keyword evidence="1" id="KW-0646">Protease inhibitor</keyword>
<evidence type="ECO:0000256" key="2">
    <source>
        <dbReference type="ARBA" id="ARBA00023157"/>
    </source>
</evidence>
<dbReference type="SUPFAM" id="SSF57610">
    <property type="entry name" value="Thyroglobulin type-1 domain"/>
    <property type="match status" value="1"/>
</dbReference>
<evidence type="ECO:0000256" key="4">
    <source>
        <dbReference type="SAM" id="SignalP"/>
    </source>
</evidence>
<dbReference type="Pfam" id="PF00095">
    <property type="entry name" value="WAP"/>
    <property type="match status" value="1"/>
</dbReference>
<dbReference type="Proteomes" id="UP000298663">
    <property type="component" value="Unassembled WGS sequence"/>
</dbReference>
<dbReference type="Pfam" id="PF01826">
    <property type="entry name" value="TIL"/>
    <property type="match status" value="1"/>
</dbReference>
<feature type="disulfide bond" evidence="3">
    <location>
        <begin position="158"/>
        <end position="165"/>
    </location>
</feature>
<dbReference type="OrthoDB" id="6236007at2759"/>
<dbReference type="SUPFAM" id="SSF57256">
    <property type="entry name" value="Elafin-like"/>
    <property type="match status" value="1"/>
</dbReference>
<evidence type="ECO:0000256" key="1">
    <source>
        <dbReference type="ARBA" id="ARBA00022900"/>
    </source>
</evidence>
<comment type="caution">
    <text evidence="6">The sequence shown here is derived from an EMBL/GenBank/DDBJ whole genome shotgun (WGS) entry which is preliminary data.</text>
</comment>
<dbReference type="GO" id="GO:0004867">
    <property type="term" value="F:serine-type endopeptidase inhibitor activity"/>
    <property type="evidence" value="ECO:0007669"/>
    <property type="project" value="UniProtKB-KW"/>
</dbReference>
<dbReference type="Pfam" id="PF00086">
    <property type="entry name" value="Thyroglobulin_1"/>
    <property type="match status" value="1"/>
</dbReference>
<dbReference type="CDD" id="cd19941">
    <property type="entry name" value="TIL"/>
    <property type="match status" value="1"/>
</dbReference>